<name>A0ABN9VJW1_9DINO</name>
<proteinExistence type="predicted"/>
<keyword evidence="3" id="KW-1185">Reference proteome</keyword>
<feature type="region of interest" description="Disordered" evidence="1">
    <location>
        <begin position="491"/>
        <end position="553"/>
    </location>
</feature>
<accession>A0ABN9VJW1</accession>
<dbReference type="EMBL" id="CAUYUJ010017247">
    <property type="protein sequence ID" value="CAK0873142.1"/>
    <property type="molecule type" value="Genomic_DNA"/>
</dbReference>
<organism evidence="2 3">
    <name type="scientific">Prorocentrum cordatum</name>
    <dbReference type="NCBI Taxonomy" id="2364126"/>
    <lineage>
        <taxon>Eukaryota</taxon>
        <taxon>Sar</taxon>
        <taxon>Alveolata</taxon>
        <taxon>Dinophyceae</taxon>
        <taxon>Prorocentrales</taxon>
        <taxon>Prorocentraceae</taxon>
        <taxon>Prorocentrum</taxon>
    </lineage>
</organism>
<feature type="region of interest" description="Disordered" evidence="1">
    <location>
        <begin position="243"/>
        <end position="268"/>
    </location>
</feature>
<evidence type="ECO:0000313" key="2">
    <source>
        <dbReference type="EMBL" id="CAK0873142.1"/>
    </source>
</evidence>
<comment type="caution">
    <text evidence="2">The sequence shown here is derived from an EMBL/GenBank/DDBJ whole genome shotgun (WGS) entry which is preliminary data.</text>
</comment>
<feature type="compositionally biased region" description="Basic and acidic residues" evidence="1">
    <location>
        <begin position="498"/>
        <end position="523"/>
    </location>
</feature>
<reference evidence="2" key="1">
    <citation type="submission" date="2023-10" db="EMBL/GenBank/DDBJ databases">
        <authorList>
            <person name="Chen Y."/>
            <person name="Shah S."/>
            <person name="Dougan E. K."/>
            <person name="Thang M."/>
            <person name="Chan C."/>
        </authorList>
    </citation>
    <scope>NUCLEOTIDE SEQUENCE [LARGE SCALE GENOMIC DNA]</scope>
</reference>
<gene>
    <name evidence="2" type="ORF">PCOR1329_LOCUS58434</name>
</gene>
<dbReference type="Proteomes" id="UP001189429">
    <property type="component" value="Unassembled WGS sequence"/>
</dbReference>
<sequence>MALALRPRHAAAGVVGAVLLRHADLVYQAFLQQAGLWQGAGHAGAEAAAQAAYSAADAAGLAAAAAAAAGEALGQHCPALPDWSGPPEAVVCPEAPACLCSCPEVPECAPEAKDDAATGLWQLTGGAVGHMASERRRAPLREASPPGPPLHGVPRWRGPAVLRLASGHVVEEEAFSNELIPGAYVALPVFVKGRTCRFRDFPDEQQLLDLLSEGRELAVAEGYGGPGPTLYLDAMGERRPLELDGDSFRRARGRPAGGSGEPPMPPPIEPPLQARGFAAGGTRTPEVLDADAESTGDAGRWVALVSHGEVHRGDSMVLDVGDKVVAACWPAYLSQVADARAAGEGGDARVLASDTYDPGGRHWCDFANAVGKMRTEPMDDFPLEGERSALWLFQYVRGHGGTFDARQTKWATEQKIAPDSTAYLFHDLIGLALDLSVSYDQCDGGNLASVEVMARLYQLVEETNGTLQLEGLEHYLGRDRAGGLRRGVALNPALSQHATDKKSKETEVMKQRRKAREEADAAKKAGKGGGKKDKGTPLGRVAEAPGRGAKTKGQLTGAMLPRAKEMGFFPWLVHGRRRLKVQERTAETTRAINRLAGLDTTEVESVSDLAGPFALVYSDARALRAAHAPEPVVGLPTLYGDASLKENRDAYIGFVKDGLARGISRLSRRRKEAVKVFLAKKKDSSIRIVIDCRRSNQRCKAAPKVHLFSGSSLGDVEVSADQQMW</sequence>
<evidence type="ECO:0000313" key="3">
    <source>
        <dbReference type="Proteomes" id="UP001189429"/>
    </source>
</evidence>
<protein>
    <submittedName>
        <fullName evidence="2">Uncharacterized protein</fullName>
    </submittedName>
</protein>
<evidence type="ECO:0000256" key="1">
    <source>
        <dbReference type="SAM" id="MobiDB-lite"/>
    </source>
</evidence>